<dbReference type="CDD" id="cd08503">
    <property type="entry name" value="PBP2_NikA_DppA_OppA_like_17"/>
    <property type="match status" value="1"/>
</dbReference>
<comment type="similarity">
    <text evidence="2">Belongs to the bacterial solute-binding protein 5 family.</text>
</comment>
<dbReference type="PANTHER" id="PTHR30290">
    <property type="entry name" value="PERIPLASMIC BINDING COMPONENT OF ABC TRANSPORTER"/>
    <property type="match status" value="1"/>
</dbReference>
<dbReference type="Gene3D" id="3.40.190.10">
    <property type="entry name" value="Periplasmic binding protein-like II"/>
    <property type="match status" value="1"/>
</dbReference>
<name>A0AAC9AR71_AMIAI</name>
<dbReference type="PIRSF" id="PIRSF002741">
    <property type="entry name" value="MppA"/>
    <property type="match status" value="1"/>
</dbReference>
<dbReference type="GO" id="GO:0015833">
    <property type="term" value="P:peptide transport"/>
    <property type="evidence" value="ECO:0007669"/>
    <property type="project" value="TreeGrafter"/>
</dbReference>
<dbReference type="Gene3D" id="3.90.76.10">
    <property type="entry name" value="Dipeptide-binding Protein, Domain 1"/>
    <property type="match status" value="1"/>
</dbReference>
<comment type="subcellular location">
    <subcellularLocation>
        <location evidence="1">Periplasm</location>
    </subcellularLocation>
</comment>
<dbReference type="Gene3D" id="3.10.105.10">
    <property type="entry name" value="Dipeptide-binding Protein, Domain 3"/>
    <property type="match status" value="1"/>
</dbReference>
<dbReference type="GO" id="GO:1904680">
    <property type="term" value="F:peptide transmembrane transporter activity"/>
    <property type="evidence" value="ECO:0007669"/>
    <property type="project" value="TreeGrafter"/>
</dbReference>
<reference evidence="5 6" key="1">
    <citation type="submission" date="2016-03" db="EMBL/GenBank/DDBJ databases">
        <title>Complete genome of Aminobacter aminovorans KCTC 2477.</title>
        <authorList>
            <person name="Kim K.M."/>
        </authorList>
    </citation>
    <scope>NUCLEOTIDE SEQUENCE [LARGE SCALE GENOMIC DNA]</scope>
    <source>
        <strain evidence="5 6">KCTC 2477</strain>
    </source>
</reference>
<dbReference type="PROSITE" id="PS51318">
    <property type="entry name" value="TAT"/>
    <property type="match status" value="1"/>
</dbReference>
<dbReference type="Pfam" id="PF00496">
    <property type="entry name" value="SBP_bac_5"/>
    <property type="match status" value="1"/>
</dbReference>
<protein>
    <submittedName>
        <fullName evidence="5">Diguanylate cyclase</fullName>
    </submittedName>
</protein>
<dbReference type="InterPro" id="IPR006311">
    <property type="entry name" value="TAT_signal"/>
</dbReference>
<dbReference type="InterPro" id="IPR000914">
    <property type="entry name" value="SBP_5_dom"/>
</dbReference>
<dbReference type="KEGG" id="aak:AA2016_2744"/>
<sequence length="561" mass="62424">MVTLQLQWETEMTFYKSNSDLVPGHIRELASAVVDGKMDRREFLAMATTFGASAAMAYGMIGLAMPVEAQAQEAKKGGVLKVAQWIKDPKDPRKADWSEIANAERQAIEPLVKYTDKYTFEPYLLASWEVNDDATEYVLHVRPGVTWSNGDVFNADDVIFNFTRWADKSAEGNSMPGRLGTLVDEKTGKLREGSVEKVDDMTVKLKLTTSDISIIPNLCDYPGLIVHKTFDEKGGDFKACPIGTGPFELVSYDVGSKVVYKRREDNKWWNGEVYLDGVELIDYGTDPAAMVSAFEANEVHTNFETSADYVSILDGLGLVKSEVVTAATIVARTNVANKPYDDQKVRQALHKAVDNAVVLQLGYGNAGAVAENHHVAPIHPEYFELPKQARDPAAAKAMMAEAGQADFEHELITVDEDWHKNTGDAIAAQLREAGIKVKRTVLPGSTFWNDWTKYPFSMTNWNMRPLGVQVLALAYRTGEAWNESAWSNPEWDKKLNAALAVADVAKRKEMMKDIEQTLQDSGIIIQPFWRKLYNHSVAAVKGGGMHPTFEHDYGKVWLDEA</sequence>
<dbReference type="EMBL" id="CP015005">
    <property type="protein sequence ID" value="AMS41669.1"/>
    <property type="molecule type" value="Genomic_DNA"/>
</dbReference>
<keyword evidence="3" id="KW-0472">Membrane</keyword>
<dbReference type="GO" id="GO:0043190">
    <property type="term" value="C:ATP-binding cassette (ABC) transporter complex"/>
    <property type="evidence" value="ECO:0007669"/>
    <property type="project" value="InterPro"/>
</dbReference>
<dbReference type="SUPFAM" id="SSF53850">
    <property type="entry name" value="Periplasmic binding protein-like II"/>
    <property type="match status" value="1"/>
</dbReference>
<keyword evidence="3" id="KW-1133">Transmembrane helix</keyword>
<evidence type="ECO:0000256" key="1">
    <source>
        <dbReference type="ARBA" id="ARBA00004418"/>
    </source>
</evidence>
<organism evidence="5 6">
    <name type="scientific">Aminobacter aminovorans</name>
    <name type="common">Chelatobacter heintzii</name>
    <dbReference type="NCBI Taxonomy" id="83263"/>
    <lineage>
        <taxon>Bacteria</taxon>
        <taxon>Pseudomonadati</taxon>
        <taxon>Pseudomonadota</taxon>
        <taxon>Alphaproteobacteria</taxon>
        <taxon>Hyphomicrobiales</taxon>
        <taxon>Phyllobacteriaceae</taxon>
        <taxon>Aminobacter</taxon>
    </lineage>
</organism>
<gene>
    <name evidence="5" type="ORF">AA2016_2744</name>
</gene>
<evidence type="ECO:0000313" key="5">
    <source>
        <dbReference type="EMBL" id="AMS41669.1"/>
    </source>
</evidence>
<feature type="domain" description="Solute-binding protein family 5" evidence="4">
    <location>
        <begin position="120"/>
        <end position="464"/>
    </location>
</feature>
<proteinExistence type="inferred from homology"/>
<dbReference type="GO" id="GO:0030288">
    <property type="term" value="C:outer membrane-bounded periplasmic space"/>
    <property type="evidence" value="ECO:0007669"/>
    <property type="project" value="UniProtKB-ARBA"/>
</dbReference>
<dbReference type="AlphaFoldDB" id="A0AAC9AR71"/>
<evidence type="ECO:0000256" key="3">
    <source>
        <dbReference type="SAM" id="Phobius"/>
    </source>
</evidence>
<evidence type="ECO:0000313" key="6">
    <source>
        <dbReference type="Proteomes" id="UP000075755"/>
    </source>
</evidence>
<accession>A0AAC9AR71</accession>
<dbReference type="InterPro" id="IPR030678">
    <property type="entry name" value="Peptide/Ni-bd"/>
</dbReference>
<feature type="transmembrane region" description="Helical" evidence="3">
    <location>
        <begin position="43"/>
        <end position="65"/>
    </location>
</feature>
<keyword evidence="3" id="KW-0812">Transmembrane</keyword>
<dbReference type="Proteomes" id="UP000075755">
    <property type="component" value="Chromosome"/>
</dbReference>
<evidence type="ECO:0000256" key="2">
    <source>
        <dbReference type="ARBA" id="ARBA00005695"/>
    </source>
</evidence>
<evidence type="ECO:0000259" key="4">
    <source>
        <dbReference type="Pfam" id="PF00496"/>
    </source>
</evidence>
<dbReference type="InterPro" id="IPR039424">
    <property type="entry name" value="SBP_5"/>
</dbReference>